<reference evidence="1 3" key="1">
    <citation type="submission" date="2020-06" db="EMBL/GenBank/DDBJ databases">
        <title>Anoxygenic phototrophic Chloroflexota member uses a Type I reaction center.</title>
        <authorList>
            <person name="Tsuji J.M."/>
            <person name="Shaw N.A."/>
            <person name="Nagashima S."/>
            <person name="Venkiteswaran J."/>
            <person name="Schiff S.L."/>
            <person name="Hanada S."/>
            <person name="Tank M."/>
            <person name="Neufeld J.D."/>
        </authorList>
    </citation>
    <scope>NUCLEOTIDE SEQUENCE [LARGE SCALE GENOMIC DNA]</scope>
    <source>
        <strain evidence="1">L227-S17</strain>
    </source>
</reference>
<reference evidence="2" key="2">
    <citation type="journal article" date="2024" name="Nature">
        <title>Anoxygenic phototroph of the Chloroflexota uses a type I reaction centre.</title>
        <authorList>
            <person name="Tsuji J.M."/>
            <person name="Shaw N.A."/>
            <person name="Nagashima S."/>
            <person name="Venkiteswaran J.J."/>
            <person name="Schiff S.L."/>
            <person name="Watanabe T."/>
            <person name="Fukui M."/>
            <person name="Hanada S."/>
            <person name="Tank M."/>
            <person name="Neufeld J.D."/>
        </authorList>
    </citation>
    <scope>NUCLEOTIDE SEQUENCE</scope>
    <source>
        <strain evidence="2">L227-S17</strain>
    </source>
</reference>
<dbReference type="RefSeq" id="WP_341468866.1">
    <property type="nucleotide sequence ID" value="NZ_CP128399.1"/>
</dbReference>
<evidence type="ECO:0000313" key="2">
    <source>
        <dbReference type="EMBL" id="WJW66972.1"/>
    </source>
</evidence>
<proteinExistence type="predicted"/>
<evidence type="ECO:0000313" key="3">
    <source>
        <dbReference type="Proteomes" id="UP000521676"/>
    </source>
</evidence>
<dbReference type="AlphaFoldDB" id="A0A8T7LXW4"/>
<dbReference type="EMBL" id="JACATZ010000001">
    <property type="protein sequence ID" value="NWJ45092.1"/>
    <property type="molecule type" value="Genomic_DNA"/>
</dbReference>
<evidence type="ECO:0000313" key="1">
    <source>
        <dbReference type="EMBL" id="NWJ45092.1"/>
    </source>
</evidence>
<evidence type="ECO:0000313" key="4">
    <source>
        <dbReference type="Proteomes" id="UP001431572"/>
    </source>
</evidence>
<keyword evidence="4" id="KW-1185">Reference proteome</keyword>
<gene>
    <name evidence="1" type="ORF">HXX08_04350</name>
    <name evidence="2" type="ORF">OZ401_000218</name>
</gene>
<organism evidence="1 3">
    <name type="scientific">Candidatus Chlorohelix allophototropha</name>
    <dbReference type="NCBI Taxonomy" id="3003348"/>
    <lineage>
        <taxon>Bacteria</taxon>
        <taxon>Bacillati</taxon>
        <taxon>Chloroflexota</taxon>
        <taxon>Chloroflexia</taxon>
        <taxon>Candidatus Chloroheliales</taxon>
        <taxon>Candidatus Chloroheliaceae</taxon>
        <taxon>Candidatus Chlorohelix</taxon>
    </lineage>
</organism>
<dbReference type="EMBL" id="CP128399">
    <property type="protein sequence ID" value="WJW66972.1"/>
    <property type="molecule type" value="Genomic_DNA"/>
</dbReference>
<dbReference type="Proteomes" id="UP001431572">
    <property type="component" value="Chromosome 1"/>
</dbReference>
<sequence length="131" mass="15151">MTRFEETILIGDPVMRGETPKDIRALQMFYRQEQAQQLVAQIKAWGLNPDEIEYYQATFEKNLCAGTGFESEGGILYNRRTGVSAPVLLEWVCQWNCGLPQWRGQYKPKVETCKPTYFFAGYLDDDIAKLR</sequence>
<name>A0A8T7LXW4_9CHLR</name>
<dbReference type="Proteomes" id="UP000521676">
    <property type="component" value="Unassembled WGS sequence"/>
</dbReference>
<accession>A0A8T7LXW4</accession>
<protein>
    <submittedName>
        <fullName evidence="1">Uncharacterized protein</fullName>
    </submittedName>
</protein>